<dbReference type="PRINTS" id="PR00371">
    <property type="entry name" value="FPNCR"/>
</dbReference>
<dbReference type="PROSITE" id="PS51384">
    <property type="entry name" value="FAD_FR"/>
    <property type="match status" value="1"/>
</dbReference>
<keyword evidence="7" id="KW-1185">Reference proteome</keyword>
<dbReference type="Pfam" id="PF00667">
    <property type="entry name" value="FAD_binding_1"/>
    <property type="match status" value="1"/>
</dbReference>
<evidence type="ECO:0000313" key="7">
    <source>
        <dbReference type="Proteomes" id="UP000683310"/>
    </source>
</evidence>
<name>A0ABX8CNB9_9NOCA</name>
<dbReference type="InterPro" id="IPR023173">
    <property type="entry name" value="NADPH_Cyt_P450_Rdtase_alpha"/>
</dbReference>
<sequence length="219" mass="24143">MGNRLLSLPGAQKEVRQFSFDLTGTGLSYDVGDALGVRPFNDLGLVWEFLATTGLDPAAVVDVPKVGSLPLSIALEEHLDLTKVTPELLKHLAESTADPYLKTLMRQDNKGELAKWLWGRQPVDIAAEHPVLADPQRWVDMLKRIQPRLYSISSSPLSNPMIVRTTVSVIRYPGPTGRPRGGLCSTYLADSEQNQSLALHVQRSPHFRPPATTRTSPRS</sequence>
<dbReference type="PANTHER" id="PTHR19384">
    <property type="entry name" value="NITRIC OXIDE SYNTHASE-RELATED"/>
    <property type="match status" value="1"/>
</dbReference>
<comment type="cofactor">
    <cofactor evidence="1">
        <name>FAD</name>
        <dbReference type="ChEBI" id="CHEBI:57692"/>
    </cofactor>
</comment>
<evidence type="ECO:0000256" key="4">
    <source>
        <dbReference type="ARBA" id="ARBA00023002"/>
    </source>
</evidence>
<evidence type="ECO:0000259" key="5">
    <source>
        <dbReference type="PROSITE" id="PS51384"/>
    </source>
</evidence>
<keyword evidence="3" id="KW-0274">FAD</keyword>
<keyword evidence="4" id="KW-0560">Oxidoreductase</keyword>
<keyword evidence="2" id="KW-0285">Flavoprotein</keyword>
<protein>
    <recommendedName>
        <fullName evidence="5">FAD-binding FR-type domain-containing protein</fullName>
    </recommendedName>
</protein>
<evidence type="ECO:0000256" key="1">
    <source>
        <dbReference type="ARBA" id="ARBA00001974"/>
    </source>
</evidence>
<evidence type="ECO:0000313" key="6">
    <source>
        <dbReference type="EMBL" id="QVI21418.1"/>
    </source>
</evidence>
<feature type="domain" description="FAD-binding FR-type" evidence="5">
    <location>
        <begin position="1"/>
        <end position="210"/>
    </location>
</feature>
<dbReference type="InterPro" id="IPR001709">
    <property type="entry name" value="Flavoprot_Pyr_Nucl_cyt_Rdtase"/>
</dbReference>
<evidence type="ECO:0000256" key="2">
    <source>
        <dbReference type="ARBA" id="ARBA00022630"/>
    </source>
</evidence>
<evidence type="ECO:0000256" key="3">
    <source>
        <dbReference type="ARBA" id="ARBA00022827"/>
    </source>
</evidence>
<dbReference type="InterPro" id="IPR017938">
    <property type="entry name" value="Riboflavin_synthase-like_b-brl"/>
</dbReference>
<proteinExistence type="predicted"/>
<dbReference type="Gene3D" id="2.40.30.10">
    <property type="entry name" value="Translation factors"/>
    <property type="match status" value="1"/>
</dbReference>
<dbReference type="InterPro" id="IPR003097">
    <property type="entry name" value="CysJ-like_FAD-binding"/>
</dbReference>
<gene>
    <name evidence="6" type="ORF">KHQ06_36620</name>
</gene>
<dbReference type="EMBL" id="CP074371">
    <property type="protein sequence ID" value="QVI21418.1"/>
    <property type="molecule type" value="Genomic_DNA"/>
</dbReference>
<organism evidence="6 7">
    <name type="scientific">Nocardia tengchongensis</name>
    <dbReference type="NCBI Taxonomy" id="2055889"/>
    <lineage>
        <taxon>Bacteria</taxon>
        <taxon>Bacillati</taxon>
        <taxon>Actinomycetota</taxon>
        <taxon>Actinomycetes</taxon>
        <taxon>Mycobacteriales</taxon>
        <taxon>Nocardiaceae</taxon>
        <taxon>Nocardia</taxon>
    </lineage>
</organism>
<dbReference type="SUPFAM" id="SSF63380">
    <property type="entry name" value="Riboflavin synthase domain-like"/>
    <property type="match status" value="1"/>
</dbReference>
<dbReference type="Proteomes" id="UP000683310">
    <property type="component" value="Chromosome"/>
</dbReference>
<accession>A0ABX8CNB9</accession>
<dbReference type="InterPro" id="IPR017927">
    <property type="entry name" value="FAD-bd_FR_type"/>
</dbReference>
<dbReference type="Gene3D" id="1.20.990.10">
    <property type="entry name" value="NADPH-cytochrome p450 Reductase, Chain A, domain 3"/>
    <property type="match status" value="1"/>
</dbReference>
<reference evidence="6 7" key="1">
    <citation type="submission" date="2021-04" db="EMBL/GenBank/DDBJ databases">
        <title>Nocardia tengchongensis.</title>
        <authorList>
            <person name="Zhuang k."/>
            <person name="Ran Y."/>
            <person name="Li W."/>
        </authorList>
    </citation>
    <scope>NUCLEOTIDE SEQUENCE [LARGE SCALE GENOMIC DNA]</scope>
    <source>
        <strain evidence="6 7">CFH S0057</strain>
    </source>
</reference>